<keyword evidence="1" id="KW-0472">Membrane</keyword>
<evidence type="ECO:0000256" key="1">
    <source>
        <dbReference type="SAM" id="Phobius"/>
    </source>
</evidence>
<dbReference type="GeneID" id="5383724"/>
<geneLocation type="chloroplast" evidence="2"/>
<sequence>MVNYGKYFSRLCKPSLYRRHIYITEVKFEKNVHTYISYKSGILSFIIVYNYIIIYTLLFIILIIIILYIK</sequence>
<dbReference type="RefSeq" id="YP_001382168.1">
    <property type="nucleotide sequence ID" value="NC_009681.1"/>
</dbReference>
<gene>
    <name evidence="2" type="primary">orf70</name>
</gene>
<keyword evidence="2" id="KW-0150">Chloroplast</keyword>
<accession>A6YG91</accession>
<organism evidence="2">
    <name type="scientific">Pleurastrum terricola</name>
    <name type="common">Filamentous green alga</name>
    <name type="synonym">Leptosira terrestris</name>
    <dbReference type="NCBI Taxonomy" id="34116"/>
    <lineage>
        <taxon>Eukaryota</taxon>
        <taxon>Viridiplantae</taxon>
        <taxon>Chlorophyta</taxon>
        <taxon>core chlorophytes</taxon>
        <taxon>Chlorophyceae</taxon>
        <taxon>CS clade</taxon>
        <taxon>Chlamydomonadales</taxon>
        <taxon>Pleurastraceae</taxon>
        <taxon>Pleurastrum</taxon>
    </lineage>
</organism>
<dbReference type="AlphaFoldDB" id="A6YG91"/>
<keyword evidence="1" id="KW-0812">Transmembrane</keyword>
<protein>
    <submittedName>
        <fullName evidence="2">Uncharacterized protein</fullName>
    </submittedName>
</protein>
<keyword evidence="1" id="KW-1133">Transmembrane helix</keyword>
<reference evidence="2" key="1">
    <citation type="journal article" date="2007" name="BMC Genomics">
        <title>The chloroplast genome sequence of the green alga Leptosira terrestris: multiple losses of the inverted repeat and extensive genome rearrangements within the Trebouxiophyceae.</title>
        <authorList>
            <person name="de Cambiaire J.C."/>
            <person name="Otis C."/>
            <person name="Turmel M."/>
            <person name="Lemieux C."/>
        </authorList>
    </citation>
    <scope>NUCLEOTIDE SEQUENCE [LARGE SCALE GENOMIC DNA]</scope>
</reference>
<reference evidence="2" key="2">
    <citation type="submission" date="2007-03" db="EMBL/GenBank/DDBJ databases">
        <authorList>
            <consortium name="NIH - Zebrafish Gene Collection (ZGC) project"/>
        </authorList>
    </citation>
    <scope>NUCLEOTIDE SEQUENCE</scope>
</reference>
<feature type="transmembrane region" description="Helical" evidence="1">
    <location>
        <begin position="42"/>
        <end position="69"/>
    </location>
</feature>
<name>A6YG91_PLETE</name>
<evidence type="ECO:0000313" key="2">
    <source>
        <dbReference type="EMBL" id="ABO69359.1"/>
    </source>
</evidence>
<dbReference type="EMBL" id="EF506945">
    <property type="protein sequence ID" value="ABO69359.1"/>
    <property type="molecule type" value="Genomic_DNA"/>
</dbReference>
<keyword evidence="2" id="KW-0934">Plastid</keyword>
<proteinExistence type="predicted"/>